<dbReference type="Gene3D" id="2.40.128.270">
    <property type="match status" value="1"/>
</dbReference>
<dbReference type="InterPro" id="IPR005184">
    <property type="entry name" value="DUF306_Meta_HslJ"/>
</dbReference>
<dbReference type="Pfam" id="PF03724">
    <property type="entry name" value="META"/>
    <property type="match status" value="1"/>
</dbReference>
<accession>A0A2S9I7V8</accession>
<comment type="caution">
    <text evidence="3">The sequence shown here is derived from an EMBL/GenBank/DDBJ whole genome shotgun (WGS) entry which is preliminary data.</text>
</comment>
<evidence type="ECO:0000313" key="4">
    <source>
        <dbReference type="Proteomes" id="UP000239181"/>
    </source>
</evidence>
<dbReference type="PROSITE" id="PS51257">
    <property type="entry name" value="PROKAR_LIPOPROTEIN"/>
    <property type="match status" value="1"/>
</dbReference>
<feature type="signal peptide" evidence="1">
    <location>
        <begin position="1"/>
        <end position="19"/>
    </location>
</feature>
<dbReference type="PANTHER" id="PTHR35535">
    <property type="entry name" value="HEAT SHOCK PROTEIN HSLJ"/>
    <property type="match status" value="1"/>
</dbReference>
<evidence type="ECO:0000259" key="2">
    <source>
        <dbReference type="Pfam" id="PF03724"/>
    </source>
</evidence>
<proteinExistence type="predicted"/>
<dbReference type="OrthoDB" id="5600341at2"/>
<dbReference type="InterPro" id="IPR038670">
    <property type="entry name" value="HslJ-like_sf"/>
</dbReference>
<dbReference type="Proteomes" id="UP000239181">
    <property type="component" value="Unassembled WGS sequence"/>
</dbReference>
<keyword evidence="4" id="KW-1185">Reference proteome</keyword>
<dbReference type="RefSeq" id="WP_105594358.1">
    <property type="nucleotide sequence ID" value="NZ_PDET01000015.1"/>
</dbReference>
<evidence type="ECO:0000313" key="3">
    <source>
        <dbReference type="EMBL" id="PRD13883.1"/>
    </source>
</evidence>
<organism evidence="3 4">
    <name type="scientific">Pantoea coffeiphila</name>
    <dbReference type="NCBI Taxonomy" id="1465635"/>
    <lineage>
        <taxon>Bacteria</taxon>
        <taxon>Pseudomonadati</taxon>
        <taxon>Pseudomonadota</taxon>
        <taxon>Gammaproteobacteria</taxon>
        <taxon>Enterobacterales</taxon>
        <taxon>Erwiniaceae</taxon>
        <taxon>Pantoea</taxon>
    </lineage>
</organism>
<feature type="chain" id="PRO_5015442952" evidence="1">
    <location>
        <begin position="20"/>
        <end position="142"/>
    </location>
</feature>
<dbReference type="InterPro" id="IPR053147">
    <property type="entry name" value="Hsp_HslJ-like"/>
</dbReference>
<gene>
    <name evidence="3" type="ORF">CQW29_19270</name>
</gene>
<dbReference type="EMBL" id="PDET01000015">
    <property type="protein sequence ID" value="PRD13883.1"/>
    <property type="molecule type" value="Genomic_DNA"/>
</dbReference>
<keyword evidence="1" id="KW-0732">Signal</keyword>
<name>A0A2S9I7V8_9GAMM</name>
<reference evidence="3 4" key="1">
    <citation type="submission" date="2017-10" db="EMBL/GenBank/DDBJ databases">
        <title>Draft genome of two endophytic bacteria isolated from 'guarana' Paullinia cupana (Mart.) Ducke.</title>
        <authorList>
            <person name="Siqueira K.A."/>
            <person name="Liotti R.G."/>
            <person name="Mendes T.A."/>
            <person name="Soares M.A."/>
        </authorList>
    </citation>
    <scope>NUCLEOTIDE SEQUENCE [LARGE SCALE GENOMIC DNA]</scope>
    <source>
        <strain evidence="3 4">342</strain>
    </source>
</reference>
<dbReference type="AlphaFoldDB" id="A0A2S9I7V8"/>
<evidence type="ECO:0000256" key="1">
    <source>
        <dbReference type="SAM" id="SignalP"/>
    </source>
</evidence>
<protein>
    <submittedName>
        <fullName evidence="3">Heat-shock protein HslJ</fullName>
    </submittedName>
</protein>
<feature type="domain" description="DUF306" evidence="2">
    <location>
        <begin position="27"/>
        <end position="132"/>
    </location>
</feature>
<sequence length="142" mass="15418">MKKSILLMLATLVASGCSSDGNCLNEQQLLNQYFVLSAVDGNPVEQRAGIRPGISFAPGLRVSGVMCNRFFGQGQLEQGRLTVPQLATTRMRCHDGELNQWEQLLGQVLTAGASVTLQQQTLTLNGAGHTLVYRVEQNAEKN</sequence>
<dbReference type="PANTHER" id="PTHR35535:SF1">
    <property type="entry name" value="HEAT SHOCK PROTEIN HSLJ"/>
    <property type="match status" value="1"/>
</dbReference>